<name>A0A6C0ASU3_9ZZZZ</name>
<reference evidence="2" key="1">
    <citation type="journal article" date="2020" name="Nature">
        <title>Giant virus diversity and host interactions through global metagenomics.</title>
        <authorList>
            <person name="Schulz F."/>
            <person name="Roux S."/>
            <person name="Paez-Espino D."/>
            <person name="Jungbluth S."/>
            <person name="Walsh D.A."/>
            <person name="Denef V.J."/>
            <person name="McMahon K.D."/>
            <person name="Konstantinidis K.T."/>
            <person name="Eloe-Fadrosh E.A."/>
            <person name="Kyrpides N.C."/>
            <person name="Woyke T."/>
        </authorList>
    </citation>
    <scope>NUCLEOTIDE SEQUENCE</scope>
    <source>
        <strain evidence="2">GVMAG-S-1103017-74</strain>
    </source>
</reference>
<accession>A0A6C0ASU3</accession>
<protein>
    <submittedName>
        <fullName evidence="2">Uncharacterized protein</fullName>
    </submittedName>
</protein>
<evidence type="ECO:0000313" key="2">
    <source>
        <dbReference type="EMBL" id="QHS82987.1"/>
    </source>
</evidence>
<proteinExistence type="predicted"/>
<organism evidence="2">
    <name type="scientific">viral metagenome</name>
    <dbReference type="NCBI Taxonomy" id="1070528"/>
    <lineage>
        <taxon>unclassified sequences</taxon>
        <taxon>metagenomes</taxon>
        <taxon>organismal metagenomes</taxon>
    </lineage>
</organism>
<evidence type="ECO:0000256" key="1">
    <source>
        <dbReference type="SAM" id="MobiDB-lite"/>
    </source>
</evidence>
<feature type="region of interest" description="Disordered" evidence="1">
    <location>
        <begin position="1"/>
        <end position="29"/>
    </location>
</feature>
<sequence>MADAQPPPASPPPLQHSLDSDDAAAAAEDEPVREPFAVLHGFGRVDWGERGTVATTIQDLQHSPKPWVRSVLDVLRQYDAEAERDVVWTLDCARDTPPGMFSKTADVLNCAFCVGYRMAKHRKLLRRVVSEVRVVCHKDRVDALRSTVAAVLDIIPSPRAGQRQVSVRVMTPEQAHQLQQADAVFSGASS</sequence>
<dbReference type="AlphaFoldDB" id="A0A6C0ASU3"/>
<feature type="compositionally biased region" description="Pro residues" evidence="1">
    <location>
        <begin position="1"/>
        <end position="14"/>
    </location>
</feature>
<dbReference type="EMBL" id="MN740864">
    <property type="protein sequence ID" value="QHS82987.1"/>
    <property type="molecule type" value="Genomic_DNA"/>
</dbReference>